<reference evidence="1 2" key="1">
    <citation type="submission" date="2024-01" db="EMBL/GenBank/DDBJ databases">
        <title>The genomes of 5 underutilized Papilionoideae crops provide insights into root nodulation and disease resistanc.</title>
        <authorList>
            <person name="Jiang F."/>
        </authorList>
    </citation>
    <scope>NUCLEOTIDE SEQUENCE [LARGE SCALE GENOMIC DNA]</scope>
    <source>
        <strain evidence="1">DUOXIRENSHENG_FW03</strain>
        <tissue evidence="1">Leaves</tissue>
    </source>
</reference>
<dbReference type="EMBL" id="JAYMYS010000004">
    <property type="protein sequence ID" value="KAK7396093.1"/>
    <property type="molecule type" value="Genomic_DNA"/>
</dbReference>
<dbReference type="AlphaFoldDB" id="A0AAN9SG56"/>
<gene>
    <name evidence="1" type="ORF">VNO78_16848</name>
</gene>
<sequence>MSGKSKEKIIIRVETFSLHLWHYRELAACITGAAPPLLTPIPKPPHYLPYLTRIFLCDEGKASLLLNYSRETGSSTLFAFHSIFARIISFDGSNSSIKSSESE</sequence>
<name>A0AAN9SG56_PSOTE</name>
<accession>A0AAN9SG56</accession>
<dbReference type="Proteomes" id="UP001386955">
    <property type="component" value="Unassembled WGS sequence"/>
</dbReference>
<protein>
    <submittedName>
        <fullName evidence="1">Uncharacterized protein</fullName>
    </submittedName>
</protein>
<comment type="caution">
    <text evidence="1">The sequence shown here is derived from an EMBL/GenBank/DDBJ whole genome shotgun (WGS) entry which is preliminary data.</text>
</comment>
<evidence type="ECO:0000313" key="1">
    <source>
        <dbReference type="EMBL" id="KAK7396093.1"/>
    </source>
</evidence>
<organism evidence="1 2">
    <name type="scientific">Psophocarpus tetragonolobus</name>
    <name type="common">Winged bean</name>
    <name type="synonym">Dolichos tetragonolobus</name>
    <dbReference type="NCBI Taxonomy" id="3891"/>
    <lineage>
        <taxon>Eukaryota</taxon>
        <taxon>Viridiplantae</taxon>
        <taxon>Streptophyta</taxon>
        <taxon>Embryophyta</taxon>
        <taxon>Tracheophyta</taxon>
        <taxon>Spermatophyta</taxon>
        <taxon>Magnoliopsida</taxon>
        <taxon>eudicotyledons</taxon>
        <taxon>Gunneridae</taxon>
        <taxon>Pentapetalae</taxon>
        <taxon>rosids</taxon>
        <taxon>fabids</taxon>
        <taxon>Fabales</taxon>
        <taxon>Fabaceae</taxon>
        <taxon>Papilionoideae</taxon>
        <taxon>50 kb inversion clade</taxon>
        <taxon>NPAAA clade</taxon>
        <taxon>indigoferoid/millettioid clade</taxon>
        <taxon>Phaseoleae</taxon>
        <taxon>Psophocarpus</taxon>
    </lineage>
</organism>
<keyword evidence="2" id="KW-1185">Reference proteome</keyword>
<evidence type="ECO:0000313" key="2">
    <source>
        <dbReference type="Proteomes" id="UP001386955"/>
    </source>
</evidence>
<proteinExistence type="predicted"/>